<evidence type="ECO:0000259" key="4">
    <source>
        <dbReference type="Pfam" id="PF07726"/>
    </source>
</evidence>
<dbReference type="InterPro" id="IPR041628">
    <property type="entry name" value="ChlI/MoxR_AAA_lid"/>
</dbReference>
<dbReference type="CDD" id="cd00009">
    <property type="entry name" value="AAA"/>
    <property type="match status" value="1"/>
</dbReference>
<dbReference type="AlphaFoldDB" id="C7R482"/>
<dbReference type="FunFam" id="3.40.50.300:FF:000640">
    <property type="entry name" value="MoxR family ATPase"/>
    <property type="match status" value="1"/>
</dbReference>
<keyword evidence="2" id="KW-0067">ATP-binding</keyword>
<evidence type="ECO:0000313" key="6">
    <source>
        <dbReference type="EMBL" id="ACV08939.1"/>
    </source>
</evidence>
<dbReference type="InterPro" id="IPR011703">
    <property type="entry name" value="ATPase_AAA-3"/>
</dbReference>
<dbReference type="RefSeq" id="WP_015771567.1">
    <property type="nucleotide sequence ID" value="NC_013174.1"/>
</dbReference>
<protein>
    <submittedName>
        <fullName evidence="6">ATPase associated with various cellular activities AAA_3</fullName>
    </submittedName>
</protein>
<dbReference type="HOGENOM" id="CLU_034716_2_0_11"/>
<feature type="domain" description="ATPase AAA-3" evidence="4">
    <location>
        <begin position="44"/>
        <end position="174"/>
    </location>
</feature>
<keyword evidence="1" id="KW-0547">Nucleotide-binding</keyword>
<dbReference type="eggNOG" id="COG0714">
    <property type="taxonomic scope" value="Bacteria"/>
</dbReference>
<feature type="domain" description="ChlI/MoxR AAA lid" evidence="5">
    <location>
        <begin position="238"/>
        <end position="308"/>
    </location>
</feature>
<dbReference type="STRING" id="471856.Jden_1283"/>
<comment type="similarity">
    <text evidence="3">Belongs to the MoxR family.</text>
</comment>
<evidence type="ECO:0000259" key="5">
    <source>
        <dbReference type="Pfam" id="PF17863"/>
    </source>
</evidence>
<dbReference type="Gene3D" id="3.40.50.300">
    <property type="entry name" value="P-loop containing nucleotide triphosphate hydrolases"/>
    <property type="match status" value="1"/>
</dbReference>
<dbReference type="Pfam" id="PF17863">
    <property type="entry name" value="AAA_lid_2"/>
    <property type="match status" value="1"/>
</dbReference>
<dbReference type="GO" id="GO:0016887">
    <property type="term" value="F:ATP hydrolysis activity"/>
    <property type="evidence" value="ECO:0007669"/>
    <property type="project" value="InterPro"/>
</dbReference>
<sequence>MTATMTPADVSHHAQAILDEAATVIVGMEDTLAIAVAALLAKGHVLFEDVPGLGKTLAARTLAHTLGLEFSRVQCTPDLLPSDITGGVIFNPATREFDVRQGPLFTGLFLADEINRTAPKTQSALLEAMAERQVTIDGITYPLPQPFHVIATSNPVEFDGTYPLPEAQLDRFMVRLSVGYLSAEDEAHMVTRRLNRHTDTPTVQRIVSSNDFHTMQETIETVLINPDIVDYCVNLVHATRTHAATEVGASPRASQALALLARAYAVVQGRDYVIPEDVKTIAPAVLAHRLTLTATAWATNVDPANIVHSILTSVPTPAITTPTP</sequence>
<proteinExistence type="inferred from homology"/>
<evidence type="ECO:0000313" key="7">
    <source>
        <dbReference type="Proteomes" id="UP000000628"/>
    </source>
</evidence>
<dbReference type="PANTHER" id="PTHR42759:SF5">
    <property type="entry name" value="METHANOL DEHYDROGENASE REGULATOR"/>
    <property type="match status" value="1"/>
</dbReference>
<dbReference type="InterPro" id="IPR027417">
    <property type="entry name" value="P-loop_NTPase"/>
</dbReference>
<dbReference type="GO" id="GO:0005524">
    <property type="term" value="F:ATP binding"/>
    <property type="evidence" value="ECO:0007669"/>
    <property type="project" value="UniProtKB-KW"/>
</dbReference>
<evidence type="ECO:0000256" key="3">
    <source>
        <dbReference type="ARBA" id="ARBA00061607"/>
    </source>
</evidence>
<dbReference type="OrthoDB" id="9808397at2"/>
<dbReference type="PANTHER" id="PTHR42759">
    <property type="entry name" value="MOXR FAMILY PROTEIN"/>
    <property type="match status" value="1"/>
</dbReference>
<evidence type="ECO:0000256" key="1">
    <source>
        <dbReference type="ARBA" id="ARBA00022741"/>
    </source>
</evidence>
<dbReference type="SUPFAM" id="SSF52540">
    <property type="entry name" value="P-loop containing nucleoside triphosphate hydrolases"/>
    <property type="match status" value="1"/>
</dbReference>
<accession>C7R482</accession>
<dbReference type="InterPro" id="IPR050764">
    <property type="entry name" value="CbbQ/NirQ/NorQ/GpvN"/>
</dbReference>
<gene>
    <name evidence="6" type="ordered locus">Jden_1283</name>
</gene>
<organism evidence="6 7">
    <name type="scientific">Jonesia denitrificans (strain ATCC 14870 / DSM 20603 / BCRC 15368 / CIP 55.134 / JCM 11481 / NBRC 15587 / NCTC 10816 / Prevot 55134)</name>
    <name type="common">Listeria denitrificans</name>
    <dbReference type="NCBI Taxonomy" id="471856"/>
    <lineage>
        <taxon>Bacteria</taxon>
        <taxon>Bacillati</taxon>
        <taxon>Actinomycetota</taxon>
        <taxon>Actinomycetes</taxon>
        <taxon>Micrococcales</taxon>
        <taxon>Jonesiaceae</taxon>
        <taxon>Jonesia</taxon>
    </lineage>
</organism>
<dbReference type="Gene3D" id="1.10.8.80">
    <property type="entry name" value="Magnesium chelatase subunit I, C-Terminal domain"/>
    <property type="match status" value="1"/>
</dbReference>
<dbReference type="Proteomes" id="UP000000628">
    <property type="component" value="Chromosome"/>
</dbReference>
<dbReference type="KEGG" id="jde:Jden_1283"/>
<name>C7R482_JONDD</name>
<dbReference type="PIRSF" id="PIRSF002849">
    <property type="entry name" value="AAA_ATPase_chaperone_MoxR_prd"/>
    <property type="match status" value="1"/>
</dbReference>
<dbReference type="Pfam" id="PF07726">
    <property type="entry name" value="AAA_3"/>
    <property type="match status" value="1"/>
</dbReference>
<dbReference type="EMBL" id="CP001706">
    <property type="protein sequence ID" value="ACV08939.1"/>
    <property type="molecule type" value="Genomic_DNA"/>
</dbReference>
<reference evidence="6 7" key="1">
    <citation type="journal article" date="2009" name="Stand. Genomic Sci.">
        <title>Complete genome sequence of Jonesia denitrificans type strain (Prevot 55134).</title>
        <authorList>
            <person name="Pukall R."/>
            <person name="Gehrich-Schroter G."/>
            <person name="Lapidus A."/>
            <person name="Nolan M."/>
            <person name="Glavina Del Rio T."/>
            <person name="Lucas S."/>
            <person name="Chen F."/>
            <person name="Tice H."/>
            <person name="Pitluck S."/>
            <person name="Cheng J.F."/>
            <person name="Copeland A."/>
            <person name="Saunders E."/>
            <person name="Brettin T."/>
            <person name="Detter J.C."/>
            <person name="Bruce D."/>
            <person name="Goodwin L."/>
            <person name="Pati A."/>
            <person name="Ivanova N."/>
            <person name="Mavromatis K."/>
            <person name="Ovchinnikova G."/>
            <person name="Chen A."/>
            <person name="Palaniappan K."/>
            <person name="Land M."/>
            <person name="Hauser L."/>
            <person name="Chang Y.J."/>
            <person name="Jeffries C.D."/>
            <person name="Chain P."/>
            <person name="Goker M."/>
            <person name="Bristow J."/>
            <person name="Eisen J.A."/>
            <person name="Markowitz V."/>
            <person name="Hugenholtz P."/>
            <person name="Kyrpides N.C."/>
            <person name="Klenk H.P."/>
            <person name="Han C."/>
        </authorList>
    </citation>
    <scope>NUCLEOTIDE SEQUENCE [LARGE SCALE GENOMIC DNA]</scope>
    <source>
        <strain evidence="7">ATCC 14870 / DSM 20603 / BCRC 15368 / CIP 55.134 / JCM 11481 / NBRC 15587 / NCTC 10816 / Prevot 55134</strain>
    </source>
</reference>
<evidence type="ECO:0000256" key="2">
    <source>
        <dbReference type="ARBA" id="ARBA00022840"/>
    </source>
</evidence>
<keyword evidence="7" id="KW-1185">Reference proteome</keyword>